<reference evidence="8 9" key="1">
    <citation type="submission" date="2014-03" db="EMBL/GenBank/DDBJ databases">
        <title>The draft genome sequence of Thioclava dalianensis DLFJ1-1.</title>
        <authorList>
            <person name="Lai Q."/>
            <person name="Shao Z."/>
        </authorList>
    </citation>
    <scope>NUCLEOTIDE SEQUENCE [LARGE SCALE GENOMIC DNA]</scope>
    <source>
        <strain evidence="8 9">DLFJ1-1</strain>
    </source>
</reference>
<keyword evidence="5 7" id="KW-1133">Transmembrane helix</keyword>
<dbReference type="PANTHER" id="PTHR33452:SF1">
    <property type="entry name" value="INNER MEMBRANE PROTEIN YPHA-RELATED"/>
    <property type="match status" value="1"/>
</dbReference>
<evidence type="ECO:0000256" key="5">
    <source>
        <dbReference type="ARBA" id="ARBA00022989"/>
    </source>
</evidence>
<dbReference type="eggNOG" id="COG2259">
    <property type="taxonomic scope" value="Bacteria"/>
</dbReference>
<comment type="subcellular location">
    <subcellularLocation>
        <location evidence="1">Cell membrane</location>
        <topology evidence="1">Multi-pass membrane protein</topology>
    </subcellularLocation>
</comment>
<name>A0A074TJI0_9RHOB</name>
<comment type="similarity">
    <text evidence="2">Belongs to the DoxX family.</text>
</comment>
<evidence type="ECO:0000256" key="6">
    <source>
        <dbReference type="ARBA" id="ARBA00023136"/>
    </source>
</evidence>
<organism evidence="8 9">
    <name type="scientific">Thioclava dalianensis</name>
    <dbReference type="NCBI Taxonomy" id="1185766"/>
    <lineage>
        <taxon>Bacteria</taxon>
        <taxon>Pseudomonadati</taxon>
        <taxon>Pseudomonadota</taxon>
        <taxon>Alphaproteobacteria</taxon>
        <taxon>Rhodobacterales</taxon>
        <taxon>Paracoccaceae</taxon>
        <taxon>Thioclava</taxon>
    </lineage>
</organism>
<keyword evidence="3" id="KW-1003">Cell membrane</keyword>
<dbReference type="GO" id="GO:0005886">
    <property type="term" value="C:plasma membrane"/>
    <property type="evidence" value="ECO:0007669"/>
    <property type="project" value="UniProtKB-SubCell"/>
</dbReference>
<dbReference type="EMBL" id="JHEH01000006">
    <property type="protein sequence ID" value="KEP70305.1"/>
    <property type="molecule type" value="Genomic_DNA"/>
</dbReference>
<dbReference type="AlphaFoldDB" id="A0A074TJI0"/>
<keyword evidence="9" id="KW-1185">Reference proteome</keyword>
<dbReference type="RefSeq" id="WP_038064152.1">
    <property type="nucleotide sequence ID" value="NZ_FOVB01000004.1"/>
</dbReference>
<accession>A0A074TJI0</accession>
<evidence type="ECO:0000256" key="4">
    <source>
        <dbReference type="ARBA" id="ARBA00022692"/>
    </source>
</evidence>
<dbReference type="Proteomes" id="UP000027725">
    <property type="component" value="Unassembled WGS sequence"/>
</dbReference>
<proteinExistence type="inferred from homology"/>
<feature type="transmembrane region" description="Helical" evidence="7">
    <location>
        <begin position="94"/>
        <end position="115"/>
    </location>
</feature>
<evidence type="ECO:0000256" key="2">
    <source>
        <dbReference type="ARBA" id="ARBA00006679"/>
    </source>
</evidence>
<dbReference type="STRING" id="1185766.SAMN05216224_104196"/>
<evidence type="ECO:0000256" key="3">
    <source>
        <dbReference type="ARBA" id="ARBA00022475"/>
    </source>
</evidence>
<dbReference type="PANTHER" id="PTHR33452">
    <property type="entry name" value="OXIDOREDUCTASE CATD-RELATED"/>
    <property type="match status" value="1"/>
</dbReference>
<keyword evidence="4 7" id="KW-0812">Transmembrane</keyword>
<comment type="caution">
    <text evidence="8">The sequence shown here is derived from an EMBL/GenBank/DDBJ whole genome shotgun (WGS) entry which is preliminary data.</text>
</comment>
<dbReference type="InterPro" id="IPR032808">
    <property type="entry name" value="DoxX"/>
</dbReference>
<dbReference type="InterPro" id="IPR051907">
    <property type="entry name" value="DoxX-like_oxidoreductase"/>
</dbReference>
<gene>
    <name evidence="8" type="ORF">DL1_17245</name>
</gene>
<protein>
    <submittedName>
        <fullName evidence="8">DoxX family protein</fullName>
    </submittedName>
</protein>
<evidence type="ECO:0000313" key="8">
    <source>
        <dbReference type="EMBL" id="KEP70305.1"/>
    </source>
</evidence>
<dbReference type="OrthoDB" id="121744at2"/>
<evidence type="ECO:0000256" key="7">
    <source>
        <dbReference type="SAM" id="Phobius"/>
    </source>
</evidence>
<evidence type="ECO:0000256" key="1">
    <source>
        <dbReference type="ARBA" id="ARBA00004651"/>
    </source>
</evidence>
<keyword evidence="6 7" id="KW-0472">Membrane</keyword>
<sequence length="155" mass="17164">MTQQNLEAPLQPRLYRLYSGISELTGHIPDSVILLAARIFPAVVFWQSGRTKVEGLSIKDSTFTLFEQIYALPLVPPHIAAVAATFAEHLMPILLVLGLFTRLSALALLIMTLVIQTFVFPEAWVTHGLWASCFLIVIAKGPGAISLDRLIRLDR</sequence>
<evidence type="ECO:0000313" key="9">
    <source>
        <dbReference type="Proteomes" id="UP000027725"/>
    </source>
</evidence>
<feature type="transmembrane region" description="Helical" evidence="7">
    <location>
        <begin position="127"/>
        <end position="147"/>
    </location>
</feature>
<dbReference type="Pfam" id="PF07681">
    <property type="entry name" value="DoxX"/>
    <property type="match status" value="1"/>
</dbReference>